<dbReference type="CDD" id="cd00165">
    <property type="entry name" value="S4"/>
    <property type="match status" value="1"/>
</dbReference>
<evidence type="ECO:0000313" key="9">
    <source>
        <dbReference type="EMBL" id="ACG78046.1"/>
    </source>
</evidence>
<dbReference type="eggNOG" id="COG1187">
    <property type="taxonomic scope" value="Bacteria"/>
</dbReference>
<dbReference type="GO" id="GO:0003723">
    <property type="term" value="F:RNA binding"/>
    <property type="evidence" value="ECO:0007669"/>
    <property type="project" value="UniProtKB-KW"/>
</dbReference>
<dbReference type="FunFam" id="3.30.70.1560:FF:000001">
    <property type="entry name" value="Pseudouridine synthase"/>
    <property type="match status" value="1"/>
</dbReference>
<dbReference type="InterPro" id="IPR006145">
    <property type="entry name" value="PsdUridine_synth_RsuA/RluA"/>
</dbReference>
<feature type="domain" description="RNA-binding S4" evidence="8">
    <location>
        <begin position="18"/>
        <end position="75"/>
    </location>
</feature>
<proteinExistence type="inferred from homology"/>
<keyword evidence="6" id="KW-0694">RNA-binding</keyword>
<evidence type="ECO:0000256" key="3">
    <source>
        <dbReference type="ARBA" id="ARBA00023235"/>
    </source>
</evidence>
<dbReference type="EMBL" id="CP000747">
    <property type="protein sequence ID" value="ACG78046.1"/>
    <property type="molecule type" value="Genomic_DNA"/>
</dbReference>
<dbReference type="InterPro" id="IPR020103">
    <property type="entry name" value="PsdUridine_synth_cat_dom_sf"/>
</dbReference>
<dbReference type="InterPro" id="IPR020094">
    <property type="entry name" value="TruA/RsuA/RluB/E/F_N"/>
</dbReference>
<protein>
    <recommendedName>
        <fullName evidence="7">Pseudouridine synthase</fullName>
        <ecNumber evidence="7">5.4.99.-</ecNumber>
    </recommendedName>
</protein>
<dbReference type="SUPFAM" id="SSF55120">
    <property type="entry name" value="Pseudouridine synthase"/>
    <property type="match status" value="1"/>
</dbReference>
<evidence type="ECO:0000256" key="4">
    <source>
        <dbReference type="ARBA" id="ARBA00036390"/>
    </source>
</evidence>
<gene>
    <name evidence="9" type="ordered locus">PHZ_c1635</name>
</gene>
<evidence type="ECO:0000256" key="6">
    <source>
        <dbReference type="PROSITE-ProRule" id="PRU00182"/>
    </source>
</evidence>
<dbReference type="PROSITE" id="PS50889">
    <property type="entry name" value="S4"/>
    <property type="match status" value="1"/>
</dbReference>
<dbReference type="Proteomes" id="UP000001868">
    <property type="component" value="Chromosome"/>
</dbReference>
<accession>B4RAZ5</accession>
<dbReference type="PROSITE" id="PS01149">
    <property type="entry name" value="PSI_RSU"/>
    <property type="match status" value="1"/>
</dbReference>
<dbReference type="InterPro" id="IPR018496">
    <property type="entry name" value="PsdUridine_synth_RsuA/RluB_CS"/>
</dbReference>
<dbReference type="InterPro" id="IPR002942">
    <property type="entry name" value="S4_RNA-bd"/>
</dbReference>
<dbReference type="Pfam" id="PF00849">
    <property type="entry name" value="PseudoU_synth_2"/>
    <property type="match status" value="1"/>
</dbReference>
<dbReference type="EC" id="5.4.99.-" evidence="7"/>
<dbReference type="GO" id="GO:0160138">
    <property type="term" value="F:23S rRNA pseudouridine(2604) synthase activity"/>
    <property type="evidence" value="ECO:0007669"/>
    <property type="project" value="UniProtKB-EC"/>
</dbReference>
<dbReference type="AlphaFoldDB" id="B4RAZ5"/>
<keyword evidence="3 7" id="KW-0413">Isomerase</keyword>
<dbReference type="GO" id="GO:0005829">
    <property type="term" value="C:cytosol"/>
    <property type="evidence" value="ECO:0007669"/>
    <property type="project" value="UniProtKB-ARBA"/>
</dbReference>
<evidence type="ECO:0000313" key="10">
    <source>
        <dbReference type="Proteomes" id="UP000001868"/>
    </source>
</evidence>
<dbReference type="Gene3D" id="3.30.70.580">
    <property type="entry name" value="Pseudouridine synthase I, catalytic domain, N-terminal subdomain"/>
    <property type="match status" value="1"/>
</dbReference>
<dbReference type="PANTHER" id="PTHR47683">
    <property type="entry name" value="PSEUDOURIDINE SYNTHASE FAMILY PROTEIN-RELATED"/>
    <property type="match status" value="1"/>
</dbReference>
<dbReference type="InterPro" id="IPR036986">
    <property type="entry name" value="S4_RNA-bd_sf"/>
</dbReference>
<dbReference type="Gene3D" id="3.10.290.10">
    <property type="entry name" value="RNA-binding S4 domain"/>
    <property type="match status" value="1"/>
</dbReference>
<keyword evidence="10" id="KW-1185">Reference proteome</keyword>
<evidence type="ECO:0000256" key="7">
    <source>
        <dbReference type="RuleBase" id="RU003887"/>
    </source>
</evidence>
<dbReference type="HOGENOM" id="CLU_024979_1_2_5"/>
<comment type="catalytic activity">
    <reaction evidence="5">
        <text>uridine(2604) in 23S rRNA = pseudouridine(2604) in 23S rRNA</text>
        <dbReference type="Rhea" id="RHEA:38875"/>
        <dbReference type="Rhea" id="RHEA-COMP:10093"/>
        <dbReference type="Rhea" id="RHEA-COMP:10094"/>
        <dbReference type="ChEBI" id="CHEBI:65314"/>
        <dbReference type="ChEBI" id="CHEBI:65315"/>
        <dbReference type="EC" id="5.4.99.21"/>
    </reaction>
</comment>
<evidence type="ECO:0000256" key="5">
    <source>
        <dbReference type="ARBA" id="ARBA00036535"/>
    </source>
</evidence>
<dbReference type="InterPro" id="IPR000748">
    <property type="entry name" value="PsdUridine_synth_RsuA/RluB/E/F"/>
</dbReference>
<dbReference type="NCBIfam" id="TIGR00093">
    <property type="entry name" value="pseudouridine synthase"/>
    <property type="match status" value="1"/>
</dbReference>
<dbReference type="SMART" id="SM00363">
    <property type="entry name" value="S4"/>
    <property type="match status" value="1"/>
</dbReference>
<dbReference type="Gene3D" id="3.30.70.1560">
    <property type="entry name" value="Alpha-L RNA-binding motif"/>
    <property type="match status" value="1"/>
</dbReference>
<evidence type="ECO:0000259" key="8">
    <source>
        <dbReference type="SMART" id="SM00363"/>
    </source>
</evidence>
<dbReference type="InterPro" id="IPR042092">
    <property type="entry name" value="PsdUridine_s_RsuA/RluB/E/F_cat"/>
</dbReference>
<comment type="catalytic activity">
    <reaction evidence="1">
        <text>a uridine in RNA = a pseudouridine in RNA</text>
        <dbReference type="Rhea" id="RHEA:48348"/>
        <dbReference type="Rhea" id="RHEA-COMP:12068"/>
        <dbReference type="Rhea" id="RHEA-COMP:12069"/>
        <dbReference type="ChEBI" id="CHEBI:65314"/>
        <dbReference type="ChEBI" id="CHEBI:65315"/>
    </reaction>
</comment>
<dbReference type="InterPro" id="IPR050343">
    <property type="entry name" value="RsuA_PseudoU_synthase"/>
</dbReference>
<dbReference type="PANTHER" id="PTHR47683:SF2">
    <property type="entry name" value="RNA-BINDING S4 DOMAIN-CONTAINING PROTEIN"/>
    <property type="match status" value="1"/>
</dbReference>
<dbReference type="KEGG" id="pzu:PHZ_c1635"/>
<organism evidence="9 10">
    <name type="scientific">Phenylobacterium zucineum (strain HLK1)</name>
    <dbReference type="NCBI Taxonomy" id="450851"/>
    <lineage>
        <taxon>Bacteria</taxon>
        <taxon>Pseudomonadati</taxon>
        <taxon>Pseudomonadota</taxon>
        <taxon>Alphaproteobacteria</taxon>
        <taxon>Caulobacterales</taxon>
        <taxon>Caulobacteraceae</taxon>
        <taxon>Phenylobacterium</taxon>
    </lineage>
</organism>
<comment type="catalytic activity">
    <reaction evidence="4">
        <text>uridine(35) in tRNA(Tyr) = pseudouridine(35) in tRNA(Tyr)</text>
        <dbReference type="Rhea" id="RHEA:60556"/>
        <dbReference type="Rhea" id="RHEA-COMP:15607"/>
        <dbReference type="Rhea" id="RHEA-COMP:15608"/>
        <dbReference type="ChEBI" id="CHEBI:65314"/>
        <dbReference type="ChEBI" id="CHEBI:65315"/>
    </reaction>
</comment>
<dbReference type="SUPFAM" id="SSF55174">
    <property type="entry name" value="Alpha-L RNA-binding motif"/>
    <property type="match status" value="1"/>
</dbReference>
<name>B4RAZ5_PHEZH</name>
<evidence type="ECO:0000256" key="1">
    <source>
        <dbReference type="ARBA" id="ARBA00000073"/>
    </source>
</evidence>
<dbReference type="GO" id="GO:0000455">
    <property type="term" value="P:enzyme-directed rRNA pseudouridine synthesis"/>
    <property type="evidence" value="ECO:0007669"/>
    <property type="project" value="UniProtKB-ARBA"/>
</dbReference>
<comment type="similarity">
    <text evidence="2 7">Belongs to the pseudouridine synthase RsuA family.</text>
</comment>
<sequence length="272" mass="29465">MRGLTVAWTRRYDEAEPQRVNKWLAQSGVCSRREAEALIADGLVSIDGETIADAGRKILPGQTLTLADRAAASLGGFTAVLNKPVGYVSGQPEPGHVPAVRLLTAANLSGEGAAPDARASLPPLGRLDEDSRGLLILSDDGVLAKAVIGPQSDLDKEYVVRVAGQVDERKLARLRHGLELDGRKLKPATVSVIQGNTLRFVLKEGRKRQIRRMCDLVGLRVVDLLRVRIGPLKLGDLPEGRWRVLTPQEREAMIRASTPSVTPPARPPRPRS</sequence>
<dbReference type="STRING" id="450851.PHZ_c1635"/>
<reference evidence="9 10" key="1">
    <citation type="journal article" date="2008" name="BMC Genomics">
        <title>Complete genome of Phenylobacterium zucineum - a novel facultative intracellular bacterium isolated from human erythroleukemia cell line K562.</title>
        <authorList>
            <person name="Luo Y."/>
            <person name="Xu X."/>
            <person name="Ding Z."/>
            <person name="Liu Z."/>
            <person name="Zhang B."/>
            <person name="Yan Z."/>
            <person name="Sun J."/>
            <person name="Hu S."/>
            <person name="Hu X."/>
        </authorList>
    </citation>
    <scope>NUCLEOTIDE SEQUENCE [LARGE SCALE GENOMIC DNA]</scope>
    <source>
        <strain evidence="9 10">HLK1</strain>
    </source>
</reference>
<evidence type="ECO:0000256" key="2">
    <source>
        <dbReference type="ARBA" id="ARBA00008348"/>
    </source>
</evidence>
<dbReference type="Pfam" id="PF01479">
    <property type="entry name" value="S4"/>
    <property type="match status" value="1"/>
</dbReference>